<keyword evidence="2" id="KW-1185">Reference proteome</keyword>
<name>A0ACB8GLY9_PSICU</name>
<protein>
    <submittedName>
        <fullName evidence="1">Uncharacterized protein</fullName>
    </submittedName>
</protein>
<gene>
    <name evidence="1" type="ORF">JR316_0011614</name>
</gene>
<sequence length="133" mass="15046">MFKFAELIPGPGQSPTLQTIATSLSMIAYSAVIVLLLDCIIRLVKERHIQSKWMKPFLFLYLIIMFALSTVTIVQETVYVSKDGDGDSSSRIKETSQPAVLFGIFDVPISLPFTIWGADIFMTWRYVFTLPNF</sequence>
<organism evidence="1 2">
    <name type="scientific">Psilocybe cubensis</name>
    <name type="common">Psychedelic mushroom</name>
    <name type="synonym">Stropharia cubensis</name>
    <dbReference type="NCBI Taxonomy" id="181762"/>
    <lineage>
        <taxon>Eukaryota</taxon>
        <taxon>Fungi</taxon>
        <taxon>Dikarya</taxon>
        <taxon>Basidiomycota</taxon>
        <taxon>Agaricomycotina</taxon>
        <taxon>Agaricomycetes</taxon>
        <taxon>Agaricomycetidae</taxon>
        <taxon>Agaricales</taxon>
        <taxon>Agaricineae</taxon>
        <taxon>Strophariaceae</taxon>
        <taxon>Psilocybe</taxon>
    </lineage>
</organism>
<dbReference type="EMBL" id="JAFIQS020000011">
    <property type="protein sequence ID" value="KAH9476045.1"/>
    <property type="molecule type" value="Genomic_DNA"/>
</dbReference>
<comment type="caution">
    <text evidence="1">The sequence shown here is derived from an EMBL/GenBank/DDBJ whole genome shotgun (WGS) entry which is preliminary data.</text>
</comment>
<evidence type="ECO:0000313" key="2">
    <source>
        <dbReference type="Proteomes" id="UP000664032"/>
    </source>
</evidence>
<evidence type="ECO:0000313" key="1">
    <source>
        <dbReference type="EMBL" id="KAH9476045.1"/>
    </source>
</evidence>
<accession>A0ACB8GLY9</accession>
<proteinExistence type="predicted"/>
<reference evidence="1" key="1">
    <citation type="submission" date="2021-10" db="EMBL/GenBank/DDBJ databases">
        <title>Psilocybe cubensis genome.</title>
        <authorList>
            <person name="Mckernan K.J."/>
            <person name="Crawford S."/>
            <person name="Trippe A."/>
            <person name="Kane L.T."/>
            <person name="Mclaughlin S."/>
        </authorList>
    </citation>
    <scope>NUCLEOTIDE SEQUENCE</scope>
    <source>
        <strain evidence="1">MGC-MH-2018</strain>
    </source>
</reference>
<dbReference type="Proteomes" id="UP000664032">
    <property type="component" value="Unassembled WGS sequence"/>
</dbReference>